<sequence length="337" mass="37999">MAIGDESSSSSIIFLIGTSEDVQSFNSVHDNPNLKITSQLLDDLNYVRWAQSAKLFVGGRGKIGFLLGTEKEPVESDPKYAKWFSDDLMVRTWLINFMQSTISVGYLFTNNAHLIWELLRKGTQTLGMHYARLRSSWEELSHYDSFIEWPASAELSHYDSFIEWPASAPSENIPIPPTAAEIYVKIVEKTVRYAYPAPPSVPLQTSHTSSPLAFLRYQQLPATLAPRERSVIIVVYTQRHPGRQPPTPDCQASSVAPGLPPAIDSPLSGKDSIRIQKGVFEQSVRIHFLKSQKNLDPPGSWLPPFRSLELLLKLELELERWECGAAHYPVVPLRRTR</sequence>
<dbReference type="AlphaFoldDB" id="A0A7J7LV74"/>
<dbReference type="EMBL" id="JACGCM010001965">
    <property type="protein sequence ID" value="KAF6146571.1"/>
    <property type="molecule type" value="Genomic_DNA"/>
</dbReference>
<organism evidence="2 3">
    <name type="scientific">Kingdonia uniflora</name>
    <dbReference type="NCBI Taxonomy" id="39325"/>
    <lineage>
        <taxon>Eukaryota</taxon>
        <taxon>Viridiplantae</taxon>
        <taxon>Streptophyta</taxon>
        <taxon>Embryophyta</taxon>
        <taxon>Tracheophyta</taxon>
        <taxon>Spermatophyta</taxon>
        <taxon>Magnoliopsida</taxon>
        <taxon>Ranunculales</taxon>
        <taxon>Circaeasteraceae</taxon>
        <taxon>Kingdonia</taxon>
    </lineage>
</organism>
<gene>
    <name evidence="2" type="ORF">GIB67_008857</name>
</gene>
<dbReference type="Proteomes" id="UP000541444">
    <property type="component" value="Unassembled WGS sequence"/>
</dbReference>
<dbReference type="InterPro" id="IPR029472">
    <property type="entry name" value="Copia-like_N"/>
</dbReference>
<dbReference type="OrthoDB" id="201321at2759"/>
<protein>
    <recommendedName>
        <fullName evidence="1">Retrotransposon Copia-like N-terminal domain-containing protein</fullName>
    </recommendedName>
</protein>
<dbReference type="PANTHER" id="PTHR37610">
    <property type="entry name" value="CCHC-TYPE DOMAIN-CONTAINING PROTEIN"/>
    <property type="match status" value="1"/>
</dbReference>
<dbReference type="PANTHER" id="PTHR37610:SF75">
    <property type="entry name" value="RETROTRANSPOSON COPIA-LIKE N-TERMINAL DOMAIN-CONTAINING PROTEIN"/>
    <property type="match status" value="1"/>
</dbReference>
<evidence type="ECO:0000259" key="1">
    <source>
        <dbReference type="Pfam" id="PF14244"/>
    </source>
</evidence>
<name>A0A7J7LV74_9MAGN</name>
<evidence type="ECO:0000313" key="2">
    <source>
        <dbReference type="EMBL" id="KAF6146571.1"/>
    </source>
</evidence>
<proteinExistence type="predicted"/>
<dbReference type="Pfam" id="PF14244">
    <property type="entry name" value="Retrotran_gag_3"/>
    <property type="match status" value="1"/>
</dbReference>
<accession>A0A7J7LV74</accession>
<reference evidence="2 3" key="1">
    <citation type="journal article" date="2020" name="IScience">
        <title>Genome Sequencing of the Endangered Kingdonia uniflora (Circaeasteraceae, Ranunculales) Reveals Potential Mechanisms of Evolutionary Specialization.</title>
        <authorList>
            <person name="Sun Y."/>
            <person name="Deng T."/>
            <person name="Zhang A."/>
            <person name="Moore M.J."/>
            <person name="Landis J.B."/>
            <person name="Lin N."/>
            <person name="Zhang H."/>
            <person name="Zhang X."/>
            <person name="Huang J."/>
            <person name="Zhang X."/>
            <person name="Sun H."/>
            <person name="Wang H."/>
        </authorList>
    </citation>
    <scope>NUCLEOTIDE SEQUENCE [LARGE SCALE GENOMIC DNA]</scope>
    <source>
        <strain evidence="2">TB1705</strain>
        <tissue evidence="2">Leaf</tissue>
    </source>
</reference>
<feature type="domain" description="Retrotransposon Copia-like N-terminal" evidence="1">
    <location>
        <begin position="30"/>
        <end position="73"/>
    </location>
</feature>
<keyword evidence="3" id="KW-1185">Reference proteome</keyword>
<evidence type="ECO:0000313" key="3">
    <source>
        <dbReference type="Proteomes" id="UP000541444"/>
    </source>
</evidence>
<comment type="caution">
    <text evidence="2">The sequence shown here is derived from an EMBL/GenBank/DDBJ whole genome shotgun (WGS) entry which is preliminary data.</text>
</comment>